<name>A0ACB7NVM6_9PEZI</name>
<gene>
    <name evidence="1" type="ORF">F5144DRAFT_498227</name>
</gene>
<dbReference type="Proteomes" id="UP000724584">
    <property type="component" value="Unassembled WGS sequence"/>
</dbReference>
<organism evidence="1 2">
    <name type="scientific">Chaetomium tenue</name>
    <dbReference type="NCBI Taxonomy" id="1854479"/>
    <lineage>
        <taxon>Eukaryota</taxon>
        <taxon>Fungi</taxon>
        <taxon>Dikarya</taxon>
        <taxon>Ascomycota</taxon>
        <taxon>Pezizomycotina</taxon>
        <taxon>Sordariomycetes</taxon>
        <taxon>Sordariomycetidae</taxon>
        <taxon>Sordariales</taxon>
        <taxon>Chaetomiaceae</taxon>
        <taxon>Chaetomium</taxon>
    </lineage>
</organism>
<sequence length="720" mass="78836">MLNSAARVNQQILGSQNVDGTDSQQLSSVPPSSSISTVSSSVGIEETLTSRPTMEGSSSSEEGQIHNPDQQPNEMEHHHEENQNQAEVDQPCEEDQGLKVDEDSSSGTQVDEESGSETEAQASAFNRIFDAVQSAEHSGRETPPSIGGSVYREQLPPYSSQPPSNEIVIRDVEDGVRLSGRGTPEGNDEQIPPPLYVPSTLDRELLRVNDADDNDLPNNSPGAIYDTGADDVGGISATEQVPDEGRADAAQAPSQTTPDKLAEGQKGSEQPEDTASAPFPNNSSSPLVQKGNPDISEEDVPAKNEEGPKPPSSPGASSQDLHSHPDPIFIHKSNTRDDRFAPFLKGPCQRPNETLTDLTIRDQIRRCAAIHERPLTDEEEEVIRKFHRDLERPRAPDEVSESTFIHSPGALAKVELSMALDNLSYADGSNRDFESGMSPSIPPTAYHSEIEGLRDESNRLVYIMKTLTSRLEEVEGRVDFDKQQLLTALDKKTANLFRKIGEIEACQGKAEKQLRSSRAQLHTACADIAQFQAEKKATQEKLGKLEKELQTVKDQLHNKNKAEDSKSTHDPENRDKVELSRKGANELDGPNKTQSDSKITKELDNKSDELDDNNKAHTTTARSYGPDPHLAESTQPPARWFQLTIGFNSSYVVFAMTVLVWLVTEGMLHSKRLSEGYGPFINGGYNGLGSVVIFGTWSKFFLFYAVAVYLGVVSLRAAVN</sequence>
<keyword evidence="2" id="KW-1185">Reference proteome</keyword>
<protein>
    <submittedName>
        <fullName evidence="1">Uncharacterized protein</fullName>
    </submittedName>
</protein>
<proteinExistence type="predicted"/>
<dbReference type="EMBL" id="JAGIZQ010000007">
    <property type="protein sequence ID" value="KAH6617269.1"/>
    <property type="molecule type" value="Genomic_DNA"/>
</dbReference>
<evidence type="ECO:0000313" key="2">
    <source>
        <dbReference type="Proteomes" id="UP000724584"/>
    </source>
</evidence>
<comment type="caution">
    <text evidence="1">The sequence shown here is derived from an EMBL/GenBank/DDBJ whole genome shotgun (WGS) entry which is preliminary data.</text>
</comment>
<accession>A0ACB7NVM6</accession>
<reference evidence="1 2" key="1">
    <citation type="journal article" date="2021" name="Nat. Commun.">
        <title>Genetic determinants of endophytism in the Arabidopsis root mycobiome.</title>
        <authorList>
            <person name="Mesny F."/>
            <person name="Miyauchi S."/>
            <person name="Thiergart T."/>
            <person name="Pickel B."/>
            <person name="Atanasova L."/>
            <person name="Karlsson M."/>
            <person name="Huettel B."/>
            <person name="Barry K.W."/>
            <person name="Haridas S."/>
            <person name="Chen C."/>
            <person name="Bauer D."/>
            <person name="Andreopoulos W."/>
            <person name="Pangilinan J."/>
            <person name="LaButti K."/>
            <person name="Riley R."/>
            <person name="Lipzen A."/>
            <person name="Clum A."/>
            <person name="Drula E."/>
            <person name="Henrissat B."/>
            <person name="Kohler A."/>
            <person name="Grigoriev I.V."/>
            <person name="Martin F.M."/>
            <person name="Hacquard S."/>
        </authorList>
    </citation>
    <scope>NUCLEOTIDE SEQUENCE [LARGE SCALE GENOMIC DNA]</scope>
    <source>
        <strain evidence="1 2">MPI-SDFR-AT-0079</strain>
    </source>
</reference>
<evidence type="ECO:0000313" key="1">
    <source>
        <dbReference type="EMBL" id="KAH6617269.1"/>
    </source>
</evidence>